<dbReference type="EMBL" id="QJUL01000013">
    <property type="protein sequence ID" value="TBU92972.1"/>
    <property type="molecule type" value="Genomic_DNA"/>
</dbReference>
<protein>
    <submittedName>
        <fullName evidence="2">Uncharacterized protein</fullName>
    </submittedName>
</protein>
<name>A0A4Q9R3P8_9GAMM</name>
<proteinExistence type="predicted"/>
<evidence type="ECO:0000256" key="1">
    <source>
        <dbReference type="SAM" id="Coils"/>
    </source>
</evidence>
<evidence type="ECO:0000313" key="2">
    <source>
        <dbReference type="EMBL" id="TBU92972.1"/>
    </source>
</evidence>
<dbReference type="OrthoDB" id="6900838at2"/>
<reference evidence="2 3" key="1">
    <citation type="submission" date="2018-06" db="EMBL/GenBank/DDBJ databases">
        <title>Three novel Pseudomonas species isolated from symptomatic oak.</title>
        <authorList>
            <person name="Bueno-Gonzalez V."/>
            <person name="Brady C."/>
        </authorList>
    </citation>
    <scope>NUCLEOTIDE SEQUENCE [LARGE SCALE GENOMIC DNA]</scope>
    <source>
        <strain evidence="2 3">P6B</strain>
    </source>
</reference>
<comment type="caution">
    <text evidence="2">The sequence shown here is derived from an EMBL/GenBank/DDBJ whole genome shotgun (WGS) entry which is preliminary data.</text>
</comment>
<sequence length="162" mass="18594">MPLSIDSVNNVFYTRRPLNGLNNGQTDQVQRVPSTSGLLAERAEEQAQERLQQRQQIEQNRQDQLREAREQRLQQGELQLRQEREEAARALDEQRLETLQNQRQDYLNPLSPENLARQRTQLEVTPPALATQTQVSPRLAAEAIATYRQTEAPDVVSRGLVV</sequence>
<dbReference type="Proteomes" id="UP000293172">
    <property type="component" value="Unassembled WGS sequence"/>
</dbReference>
<organism evidence="2 3">
    <name type="scientific">Phytopseudomonas dryadis</name>
    <dbReference type="NCBI Taxonomy" id="2487520"/>
    <lineage>
        <taxon>Bacteria</taxon>
        <taxon>Pseudomonadati</taxon>
        <taxon>Pseudomonadota</taxon>
        <taxon>Gammaproteobacteria</taxon>
        <taxon>Pseudomonadales</taxon>
        <taxon>Pseudomonadaceae</taxon>
        <taxon>Phytopseudomonas</taxon>
    </lineage>
</organism>
<keyword evidence="1" id="KW-0175">Coiled coil</keyword>
<dbReference type="RefSeq" id="WP_131198025.1">
    <property type="nucleotide sequence ID" value="NZ_QJUL01000013.1"/>
</dbReference>
<evidence type="ECO:0000313" key="3">
    <source>
        <dbReference type="Proteomes" id="UP000293172"/>
    </source>
</evidence>
<dbReference type="AlphaFoldDB" id="A0A4Q9R3P8"/>
<feature type="coiled-coil region" evidence="1">
    <location>
        <begin position="40"/>
        <end position="102"/>
    </location>
</feature>
<gene>
    <name evidence="2" type="ORF">DNK44_11400</name>
</gene>
<accession>A0A4Q9R3P8</accession>